<dbReference type="Pfam" id="PF02824">
    <property type="entry name" value="TGS"/>
    <property type="match status" value="1"/>
</dbReference>
<evidence type="ECO:0000256" key="2">
    <source>
        <dbReference type="ARBA" id="ARBA00014315"/>
    </source>
</evidence>
<accession>A0ABW9YUN3</accession>
<comment type="catalytic activity">
    <reaction evidence="6">
        <text>GTP + ATP = guanosine 3'-diphosphate 5'-triphosphate + AMP</text>
        <dbReference type="Rhea" id="RHEA:22088"/>
        <dbReference type="ChEBI" id="CHEBI:30616"/>
        <dbReference type="ChEBI" id="CHEBI:37565"/>
        <dbReference type="ChEBI" id="CHEBI:142410"/>
        <dbReference type="ChEBI" id="CHEBI:456215"/>
        <dbReference type="EC" id="2.7.6.5"/>
    </reaction>
</comment>
<dbReference type="InterPro" id="IPR003607">
    <property type="entry name" value="HD/PDEase_dom"/>
</dbReference>
<evidence type="ECO:0000256" key="4">
    <source>
        <dbReference type="ARBA" id="ARBA00029754"/>
    </source>
</evidence>
<dbReference type="Proteomes" id="UP000818323">
    <property type="component" value="Unassembled WGS sequence"/>
</dbReference>
<dbReference type="EC" id="2.7.6.5" evidence="1"/>
<dbReference type="Pfam" id="PF19296">
    <property type="entry name" value="RelA_AH_RIS"/>
    <property type="match status" value="1"/>
</dbReference>
<dbReference type="InterPro" id="IPR012676">
    <property type="entry name" value="TGS-like"/>
</dbReference>
<dbReference type="Gene3D" id="3.30.70.260">
    <property type="match status" value="1"/>
</dbReference>
<dbReference type="InterPro" id="IPR033655">
    <property type="entry name" value="TGS_RelA/SpoT"/>
</dbReference>
<dbReference type="InterPro" id="IPR007685">
    <property type="entry name" value="RelA_SpoT"/>
</dbReference>
<dbReference type="RefSeq" id="WP_161721504.1">
    <property type="nucleotide sequence ID" value="NZ_JAAAXI010000002.1"/>
</dbReference>
<feature type="domain" description="ACT" evidence="10">
    <location>
        <begin position="649"/>
        <end position="723"/>
    </location>
</feature>
<feature type="domain" description="TGS" evidence="12">
    <location>
        <begin position="388"/>
        <end position="449"/>
    </location>
</feature>
<comment type="caution">
    <text evidence="13">The sequence shown here is derived from an EMBL/GenBank/DDBJ whole genome shotgun (WGS) entry which is preliminary data.</text>
</comment>
<dbReference type="SMART" id="SM00954">
    <property type="entry name" value="RelA_SpoT"/>
    <property type="match status" value="1"/>
</dbReference>
<dbReference type="PROSITE" id="PS51831">
    <property type="entry name" value="HD"/>
    <property type="match status" value="1"/>
</dbReference>
<dbReference type="InterPro" id="IPR004095">
    <property type="entry name" value="TGS"/>
</dbReference>
<feature type="region of interest" description="Disordered" evidence="9">
    <location>
        <begin position="549"/>
        <end position="577"/>
    </location>
</feature>
<dbReference type="CDD" id="cd01668">
    <property type="entry name" value="TGS_RSH"/>
    <property type="match status" value="1"/>
</dbReference>
<keyword evidence="3" id="KW-0547">Nucleotide-binding</keyword>
<dbReference type="InterPro" id="IPR004811">
    <property type="entry name" value="RelA/Spo_fam"/>
</dbReference>
<dbReference type="InterPro" id="IPR045600">
    <property type="entry name" value="RelA/SpoT_AH_RIS"/>
</dbReference>
<evidence type="ECO:0000256" key="3">
    <source>
        <dbReference type="ARBA" id="ARBA00023134"/>
    </source>
</evidence>
<comment type="similarity">
    <text evidence="7">Belongs to the relA/spoT family.</text>
</comment>
<dbReference type="InterPro" id="IPR012675">
    <property type="entry name" value="Beta-grasp_dom_sf"/>
</dbReference>
<keyword evidence="3" id="KW-0342">GTP-binding</keyword>
<dbReference type="Gene3D" id="3.30.460.10">
    <property type="entry name" value="Beta Polymerase, domain 2"/>
    <property type="match status" value="1"/>
</dbReference>
<dbReference type="PROSITE" id="PS51880">
    <property type="entry name" value="TGS"/>
    <property type="match status" value="1"/>
</dbReference>
<keyword evidence="8" id="KW-0175">Coiled coil</keyword>
<feature type="coiled-coil region" evidence="8">
    <location>
        <begin position="195"/>
        <end position="222"/>
    </location>
</feature>
<evidence type="ECO:0000259" key="12">
    <source>
        <dbReference type="PROSITE" id="PS51880"/>
    </source>
</evidence>
<feature type="domain" description="HD" evidence="11">
    <location>
        <begin position="45"/>
        <end position="144"/>
    </location>
</feature>
<reference evidence="13 14" key="1">
    <citation type="submission" date="2020-01" db="EMBL/GenBank/DDBJ databases">
        <title>Microvirga sp. nov., an arsenate reduction bacterium isolated from Tibet hotspring sediments.</title>
        <authorList>
            <person name="Yuan C.-G."/>
        </authorList>
    </citation>
    <scope>NUCLEOTIDE SEQUENCE [LARGE SCALE GENOMIC DNA]</scope>
    <source>
        <strain evidence="13 14">SYSU G3D203</strain>
    </source>
</reference>
<evidence type="ECO:0000256" key="9">
    <source>
        <dbReference type="SAM" id="MobiDB-lite"/>
    </source>
</evidence>
<evidence type="ECO:0000256" key="5">
    <source>
        <dbReference type="ARBA" id="ARBA00032407"/>
    </source>
</evidence>
<dbReference type="SUPFAM" id="SSF81271">
    <property type="entry name" value="TGS-like"/>
    <property type="match status" value="1"/>
</dbReference>
<dbReference type="Gene3D" id="3.10.20.30">
    <property type="match status" value="1"/>
</dbReference>
<keyword evidence="14" id="KW-1185">Reference proteome</keyword>
<dbReference type="InterPro" id="IPR043519">
    <property type="entry name" value="NT_sf"/>
</dbReference>
<dbReference type="Gene3D" id="1.10.3210.10">
    <property type="entry name" value="Hypothetical protein af1432"/>
    <property type="match status" value="1"/>
</dbReference>
<dbReference type="PROSITE" id="PS51671">
    <property type="entry name" value="ACT"/>
    <property type="match status" value="1"/>
</dbReference>
<dbReference type="PANTHER" id="PTHR21262:SF36">
    <property type="entry name" value="BIFUNCTIONAL (P)PPGPP SYNTHASE_HYDROLASE SPOT"/>
    <property type="match status" value="1"/>
</dbReference>
<dbReference type="EMBL" id="JAAAXJ010000001">
    <property type="protein sequence ID" value="NBJ22893.1"/>
    <property type="molecule type" value="Genomic_DNA"/>
</dbReference>
<evidence type="ECO:0000256" key="7">
    <source>
        <dbReference type="RuleBase" id="RU003847"/>
    </source>
</evidence>
<evidence type="ECO:0000259" key="11">
    <source>
        <dbReference type="PROSITE" id="PS51831"/>
    </source>
</evidence>
<dbReference type="CDD" id="cd04876">
    <property type="entry name" value="ACT_RelA-SpoT"/>
    <property type="match status" value="1"/>
</dbReference>
<protein>
    <recommendedName>
        <fullName evidence="2">GTP pyrophosphokinase rsh</fullName>
        <ecNumber evidence="1">2.7.6.5</ecNumber>
    </recommendedName>
    <alternativeName>
        <fullName evidence="5">(p)ppGpp synthase</fullName>
    </alternativeName>
    <alternativeName>
        <fullName evidence="4">ATP:GTP 3'-pyrophosphotransferase</fullName>
    </alternativeName>
</protein>
<dbReference type="PANTHER" id="PTHR21262">
    <property type="entry name" value="GUANOSINE-3',5'-BIS DIPHOSPHATE 3'-PYROPHOSPHOHYDROLASE"/>
    <property type="match status" value="1"/>
</dbReference>
<comment type="function">
    <text evidence="7">In eubacteria ppGpp (guanosine 3'-diphosphate 5'-diphosphate) is a mediator of the stringent response that coordinates a variety of cellular activities in response to changes in nutritional abundance.</text>
</comment>
<dbReference type="SMART" id="SM00471">
    <property type="entry name" value="HDc"/>
    <property type="match status" value="1"/>
</dbReference>
<dbReference type="SUPFAM" id="SSF81301">
    <property type="entry name" value="Nucleotidyltransferase"/>
    <property type="match status" value="1"/>
</dbReference>
<dbReference type="InterPro" id="IPR006674">
    <property type="entry name" value="HD_domain"/>
</dbReference>
<evidence type="ECO:0000313" key="13">
    <source>
        <dbReference type="EMBL" id="NBJ22893.1"/>
    </source>
</evidence>
<dbReference type="Pfam" id="PF13291">
    <property type="entry name" value="ACT_4"/>
    <property type="match status" value="1"/>
</dbReference>
<dbReference type="NCBIfam" id="TIGR00691">
    <property type="entry name" value="spoT_relA"/>
    <property type="match status" value="1"/>
</dbReference>
<dbReference type="CDD" id="cd00077">
    <property type="entry name" value="HDc"/>
    <property type="match status" value="1"/>
</dbReference>
<name>A0ABW9YUN3_9HYPH</name>
<evidence type="ECO:0000259" key="10">
    <source>
        <dbReference type="PROSITE" id="PS51671"/>
    </source>
</evidence>
<dbReference type="SUPFAM" id="SSF55021">
    <property type="entry name" value="ACT-like"/>
    <property type="match status" value="1"/>
</dbReference>
<dbReference type="InterPro" id="IPR002912">
    <property type="entry name" value="ACT_dom"/>
</dbReference>
<dbReference type="InterPro" id="IPR045865">
    <property type="entry name" value="ACT-like_dom_sf"/>
</dbReference>
<proteinExistence type="inferred from homology"/>
<sequence length="723" mass="80770">MMRQYELVERVKRYNPSADEALLNRAYVYAMMAHGNQKRASGDLFFGHPLEVAAILTDLKLDDATIAAAVLHDTVEDTQATLEEINKTFGPQIGALVDGLTKIKRLDLVSKRAAQGENFRKLLLAVADDVRVLLVKLADRLHNMRTLQFMPPEKRKRIAEETLDIYAPLAGRMGIQEMREELEELSFQNLDPEAYEAIRRHLNELSTKSEKLVEEIEQTLTTKLRAQGIEATVTGRQKRPYSIWRKMERKSVSFEQLSDIFAFRIIVGTVDECYRALGIVHTSWPMVPGRYKDYISTPKQNDYRSIHTTVIGPGSQRVELQIRTWDMDEVAEYGIAAHALYKEGVNDNSRLATESRAYQWLRRTIDLLAEGDNPEEFLEHTKLELFHDQVFCFTPKGRLIALPRGATPIDFAYAVHTDVGNTAVGCKINGRMSPLLTELQNGDEVEIIRAEGQTPPAAWESLVVTGKARASIRRATRAAVRRQYTGLGRQILERAFERAGRPFSDEKLKGALPRLARASVEDVLAAVGRGEMFSGDVVRAVYPDYLDERRAGSDGRGAGQPDGAARKGAGENTGGIPIRGLNTDVPIRFAPEGGAVPGDRIVGIMTPGEGVTIYPIQSPSLAAFDNEPDRWVDVRWDLESGSAQRFPARIKLQSINEPGSLAQITQVIADHDGNIDNVSMKRRTHDFTDITIDLTVWDLKHLNAIIGELRAKRVVSRVDRVTG</sequence>
<gene>
    <name evidence="13" type="ORF">GR303_00785</name>
</gene>
<dbReference type="SUPFAM" id="SSF109604">
    <property type="entry name" value="HD-domain/PDEase-like"/>
    <property type="match status" value="1"/>
</dbReference>
<evidence type="ECO:0000256" key="6">
    <source>
        <dbReference type="ARBA" id="ARBA00048244"/>
    </source>
</evidence>
<evidence type="ECO:0000313" key="14">
    <source>
        <dbReference type="Proteomes" id="UP000818323"/>
    </source>
</evidence>
<evidence type="ECO:0000256" key="1">
    <source>
        <dbReference type="ARBA" id="ARBA00013251"/>
    </source>
</evidence>
<organism evidence="13 14">
    <name type="scientific">Microvirga arsenatis</name>
    <dbReference type="NCBI Taxonomy" id="2692265"/>
    <lineage>
        <taxon>Bacteria</taxon>
        <taxon>Pseudomonadati</taxon>
        <taxon>Pseudomonadota</taxon>
        <taxon>Alphaproteobacteria</taxon>
        <taxon>Hyphomicrobiales</taxon>
        <taxon>Methylobacteriaceae</taxon>
        <taxon>Microvirga</taxon>
    </lineage>
</organism>
<dbReference type="Pfam" id="PF13328">
    <property type="entry name" value="HD_4"/>
    <property type="match status" value="1"/>
</dbReference>
<dbReference type="Pfam" id="PF04607">
    <property type="entry name" value="RelA_SpoT"/>
    <property type="match status" value="1"/>
</dbReference>
<dbReference type="CDD" id="cd05399">
    <property type="entry name" value="NT_Rel-Spo_like"/>
    <property type="match status" value="1"/>
</dbReference>
<evidence type="ECO:0000256" key="8">
    <source>
        <dbReference type="SAM" id="Coils"/>
    </source>
</evidence>